<evidence type="ECO:0000313" key="2">
    <source>
        <dbReference type="Proteomes" id="UP000001072"/>
    </source>
</evidence>
<dbReference type="EMBL" id="GL883175">
    <property type="protein sequence ID" value="EGF98495.1"/>
    <property type="molecule type" value="Genomic_DNA"/>
</dbReference>
<proteinExistence type="predicted"/>
<dbReference type="RefSeq" id="XP_007418258.1">
    <property type="nucleotide sequence ID" value="XM_007418196.1"/>
</dbReference>
<dbReference type="AlphaFoldDB" id="F4SA60"/>
<dbReference type="KEGG" id="mlr:MELLADRAFT_113518"/>
<evidence type="ECO:0000313" key="1">
    <source>
        <dbReference type="EMBL" id="EGF98495.1"/>
    </source>
</evidence>
<name>F4SA60_MELLP</name>
<dbReference type="HOGENOM" id="CLU_2073684_0_0_1"/>
<dbReference type="Proteomes" id="UP000001072">
    <property type="component" value="Unassembled WGS sequence"/>
</dbReference>
<dbReference type="VEuPathDB" id="FungiDB:MELLADRAFT_113518"/>
<keyword evidence="2" id="KW-1185">Reference proteome</keyword>
<organism evidence="2">
    <name type="scientific">Melampsora larici-populina (strain 98AG31 / pathotype 3-4-7)</name>
    <name type="common">Poplar leaf rust fungus</name>
    <dbReference type="NCBI Taxonomy" id="747676"/>
    <lineage>
        <taxon>Eukaryota</taxon>
        <taxon>Fungi</taxon>
        <taxon>Dikarya</taxon>
        <taxon>Basidiomycota</taxon>
        <taxon>Pucciniomycotina</taxon>
        <taxon>Pucciniomycetes</taxon>
        <taxon>Pucciniales</taxon>
        <taxon>Melampsoraceae</taxon>
        <taxon>Melampsora</taxon>
    </lineage>
</organism>
<dbReference type="GeneID" id="18925011"/>
<accession>F4SA60</accession>
<gene>
    <name evidence="1" type="ORF">MELLADRAFT_113518</name>
</gene>
<protein>
    <submittedName>
        <fullName evidence="1">Uncharacterized protein</fullName>
    </submittedName>
</protein>
<dbReference type="InParanoid" id="F4SA60"/>
<reference evidence="2" key="1">
    <citation type="journal article" date="2011" name="Proc. Natl. Acad. Sci. U.S.A.">
        <title>Obligate biotrophy features unraveled by the genomic analysis of rust fungi.</title>
        <authorList>
            <person name="Duplessis S."/>
            <person name="Cuomo C.A."/>
            <person name="Lin Y.-C."/>
            <person name="Aerts A."/>
            <person name="Tisserant E."/>
            <person name="Veneault-Fourrey C."/>
            <person name="Joly D.L."/>
            <person name="Hacquard S."/>
            <person name="Amselem J."/>
            <person name="Cantarel B.L."/>
            <person name="Chiu R."/>
            <person name="Coutinho P.M."/>
            <person name="Feau N."/>
            <person name="Field M."/>
            <person name="Frey P."/>
            <person name="Gelhaye E."/>
            <person name="Goldberg J."/>
            <person name="Grabherr M.G."/>
            <person name="Kodira C.D."/>
            <person name="Kohler A."/>
            <person name="Kuees U."/>
            <person name="Lindquist E.A."/>
            <person name="Lucas S.M."/>
            <person name="Mago R."/>
            <person name="Mauceli E."/>
            <person name="Morin E."/>
            <person name="Murat C."/>
            <person name="Pangilinan J.L."/>
            <person name="Park R."/>
            <person name="Pearson M."/>
            <person name="Quesneville H."/>
            <person name="Rouhier N."/>
            <person name="Sakthikumar S."/>
            <person name="Salamov A.A."/>
            <person name="Schmutz J."/>
            <person name="Selles B."/>
            <person name="Shapiro H."/>
            <person name="Tanguay P."/>
            <person name="Tuskan G.A."/>
            <person name="Henrissat B."/>
            <person name="Van de Peer Y."/>
            <person name="Rouze P."/>
            <person name="Ellis J.G."/>
            <person name="Dodds P.N."/>
            <person name="Schein J.E."/>
            <person name="Zhong S."/>
            <person name="Hamelin R.C."/>
            <person name="Grigoriev I.V."/>
            <person name="Szabo L.J."/>
            <person name="Martin F."/>
        </authorList>
    </citation>
    <scope>NUCLEOTIDE SEQUENCE [LARGE SCALE GENOMIC DNA]</scope>
    <source>
        <strain evidence="2">98AG31 / pathotype 3-4-7</strain>
    </source>
</reference>
<sequence length="118" mass="13653">MKEYIILHGLNDSRNCYLLYDCIDKAWIKHKERPAVFLENDEDFETVSTSILKPRLKHCGFVVAYGQDVGEALRLWVGNEGKPEIKTEVVDECHANDISYSSEYGESSVGYSMWRNTW</sequence>